<organism evidence="1 2">
    <name type="scientific">Parabacteroides johnsonii DSM 18315</name>
    <dbReference type="NCBI Taxonomy" id="537006"/>
    <lineage>
        <taxon>Bacteria</taxon>
        <taxon>Pseudomonadati</taxon>
        <taxon>Bacteroidota</taxon>
        <taxon>Bacteroidia</taxon>
        <taxon>Bacteroidales</taxon>
        <taxon>Tannerellaceae</taxon>
        <taxon>Parabacteroides</taxon>
    </lineage>
</organism>
<dbReference type="AlphaFoldDB" id="B7BH13"/>
<comment type="caution">
    <text evidence="1">The sequence shown here is derived from an EMBL/GenBank/DDBJ whole genome shotgun (WGS) entry which is preliminary data.</text>
</comment>
<gene>
    <name evidence="1" type="ORF">PRABACTJOHN_04362</name>
</gene>
<proteinExistence type="predicted"/>
<reference evidence="1 2" key="2">
    <citation type="submission" date="2008-10" db="EMBL/GenBank/DDBJ databases">
        <authorList>
            <person name="Fulton L."/>
            <person name="Clifton S."/>
            <person name="Fulton B."/>
            <person name="Xu J."/>
            <person name="Minx P."/>
            <person name="Pepin K.H."/>
            <person name="Johnson M."/>
            <person name="Bhonagiri V."/>
            <person name="Nash W.E."/>
            <person name="Mardis E.R."/>
            <person name="Wilson R.K."/>
        </authorList>
    </citation>
    <scope>NUCLEOTIDE SEQUENCE [LARGE SCALE GENOMIC DNA]</scope>
    <source>
        <strain evidence="1 2">DSM 18315</strain>
    </source>
</reference>
<protein>
    <recommendedName>
        <fullName evidence="3">NHL repeat protein</fullName>
    </recommendedName>
</protein>
<accession>B7BH13</accession>
<dbReference type="PROSITE" id="PS51257">
    <property type="entry name" value="PROKAR_LIPOPROTEIN"/>
    <property type="match status" value="1"/>
</dbReference>
<evidence type="ECO:0000313" key="1">
    <source>
        <dbReference type="EMBL" id="EEC94280.1"/>
    </source>
</evidence>
<dbReference type="Pfam" id="PF17170">
    <property type="entry name" value="DUF5128"/>
    <property type="match status" value="1"/>
</dbReference>
<dbReference type="EMBL" id="ABYH01000429">
    <property type="protein sequence ID" value="EEC94280.1"/>
    <property type="molecule type" value="Genomic_DNA"/>
</dbReference>
<dbReference type="Gene3D" id="2.120.10.30">
    <property type="entry name" value="TolB, C-terminal domain"/>
    <property type="match status" value="1"/>
</dbReference>
<dbReference type="Proteomes" id="UP000005510">
    <property type="component" value="Unassembled WGS sequence"/>
</dbReference>
<dbReference type="STRING" id="537006.PRABACTJOHN_04362"/>
<evidence type="ECO:0008006" key="3">
    <source>
        <dbReference type="Google" id="ProtNLM"/>
    </source>
</evidence>
<reference evidence="1 2" key="1">
    <citation type="submission" date="2008-10" db="EMBL/GenBank/DDBJ databases">
        <title>Draft genome sequence of Parabacteroides johnsonii (DSM 18315).</title>
        <authorList>
            <person name="Sudarsanam P."/>
            <person name="Ley R."/>
            <person name="Guruge J."/>
            <person name="Turnbaugh P.J."/>
            <person name="Mahowald M."/>
            <person name="Liep D."/>
            <person name="Gordon J."/>
        </authorList>
    </citation>
    <scope>NUCLEOTIDE SEQUENCE [LARGE SCALE GENOMIC DNA]</scope>
    <source>
        <strain evidence="1 2">DSM 18315</strain>
    </source>
</reference>
<dbReference type="InterPro" id="IPR011042">
    <property type="entry name" value="6-blade_b-propeller_TolB-like"/>
</dbReference>
<dbReference type="HOGENOM" id="CLU_551902_0_0_10"/>
<evidence type="ECO:0000313" key="2">
    <source>
        <dbReference type="Proteomes" id="UP000005510"/>
    </source>
</evidence>
<name>B7BH13_9BACT</name>
<sequence length="494" mass="57554">MMKHFFLSILFFFSLSCTFSPKDFRIPEIEKWLSSHEKRYDYCIVIPGAGCDGCISGAEYFVVENYQRANVLYIFTKIESVKLLKHKLGDNIVNAPNVLLDVDGTFDKNGNNPNDIYPAIYNISQNKVTDVNYMSPQNGMAMEDLKKQFEKEAVFKIDLESYIKHGDCGRQIKLSDITDSVTYIPLKTNYNLPIAEIQEVRTTDDFIFCLDTQQKLFCFNRNGDFITLIGKRGEGPEEYINIADFDVDGRKGEVYLFDLQRHFIMVYTVDGRFSRRIKLPDNILNIAKYYDSQFIAYAPEYLGNERDKLIIFNDKGEERDSILFQQEENISNTKIDIFKMATFTFQSHFLCRLPFSDITYALTPIGNQYKYVEFQQGKYKLPYEIGSNVESYNENLNSSYIFEPRFYKCQNLIFINFFFKMNNYQLLYNSDKNVFFTVFKGKYPVGIENDIDNGPPFWPVYIKGDRAVGIATAFNSEYDNPVLQIINITLENKE</sequence>